<gene>
    <name evidence="4" type="ORF">EOE67_08570</name>
</gene>
<dbReference type="InterPro" id="IPR053864">
    <property type="entry name" value="DUF6933"/>
</dbReference>
<feature type="coiled-coil region" evidence="1">
    <location>
        <begin position="229"/>
        <end position="256"/>
    </location>
</feature>
<name>A0A437QZS2_9GAMM</name>
<dbReference type="Gene3D" id="3.10.450.50">
    <property type="match status" value="1"/>
</dbReference>
<organism evidence="4 5">
    <name type="scientific">Rheinheimera riviphila</name>
    <dbReference type="NCBI Taxonomy" id="1834037"/>
    <lineage>
        <taxon>Bacteria</taxon>
        <taxon>Pseudomonadati</taxon>
        <taxon>Pseudomonadota</taxon>
        <taxon>Gammaproteobacteria</taxon>
        <taxon>Chromatiales</taxon>
        <taxon>Chromatiaceae</taxon>
        <taxon>Rheinheimera</taxon>
    </lineage>
</organism>
<evidence type="ECO:0000256" key="2">
    <source>
        <dbReference type="SAM" id="MobiDB-lite"/>
    </source>
</evidence>
<dbReference type="InterPro" id="IPR011978">
    <property type="entry name" value="YgfB-like"/>
</dbReference>
<dbReference type="NCBIfam" id="TIGR02292">
    <property type="entry name" value="ygfB_yecA"/>
    <property type="match status" value="1"/>
</dbReference>
<sequence length="537" mass="60825">MLMLNFDFNEHRVLSMNNVLVINCSKDAAEFFSTLRQGVTLSPLTAAPTKHYRDDATIQTEISAEPWFFQQFLVHQVSIEGKKQLIVMELHTRYVVVISGVRKGDCQGFLDALQQQLHAVLKAAFDRYLPELNIQLQPCISHTKAADVRWHQRSERSAQGQINQVTQLLKDGFFIDYLQAHDGKLLFHQKLNAGAMLPSRATFADGRPATASQALLERYGHQFAALTDAQQQLWQQREYEKKVEKANQNYQQTQLQLALIGSYHNFDKFARAGFSSTDVLNFQDFFINADDSCGIVNLAELDGLLAGIASGPTMIHPSLWLPVVIPNAAVHTEAEIGIGVKYCIKLLNCNADLLMENQQAYCGLWLRDKQRNIDFVAFCYGFTLAMTFDPEPWLSLPAELQSRLQPILMVALREPDLLKTFAALPARTQELLCRYFEDTVCQVQLYWLKQRAKEFGKNPTQLTSNRAPVSIDPRIFASIALPFEELLDYAFDLTKFKIQPPSPPPQQPVRRDEQKTGRNDPCPCGSGRKYKKCCGSN</sequence>
<evidence type="ECO:0000256" key="1">
    <source>
        <dbReference type="SAM" id="Coils"/>
    </source>
</evidence>
<dbReference type="Proteomes" id="UP000283077">
    <property type="component" value="Unassembled WGS sequence"/>
</dbReference>
<dbReference type="Pfam" id="PF22016">
    <property type="entry name" value="DUF6933"/>
    <property type="match status" value="1"/>
</dbReference>
<reference evidence="4 5" key="1">
    <citation type="submission" date="2019-01" db="EMBL/GenBank/DDBJ databases">
        <authorList>
            <person name="Chen W.-M."/>
        </authorList>
    </citation>
    <scope>NUCLEOTIDE SEQUENCE [LARGE SCALE GENOMIC DNA]</scope>
    <source>
        <strain evidence="4 5">KYPC3</strain>
    </source>
</reference>
<dbReference type="InterPro" id="IPR004027">
    <property type="entry name" value="SEC_C_motif"/>
</dbReference>
<dbReference type="OrthoDB" id="570299at2"/>
<evidence type="ECO:0000259" key="3">
    <source>
        <dbReference type="Pfam" id="PF22016"/>
    </source>
</evidence>
<proteinExistence type="predicted"/>
<dbReference type="SUPFAM" id="SSF103642">
    <property type="entry name" value="Sec-C motif"/>
    <property type="match status" value="1"/>
</dbReference>
<keyword evidence="5" id="KW-1185">Reference proteome</keyword>
<feature type="domain" description="DUF6933" evidence="3">
    <location>
        <begin position="65"/>
        <end position="182"/>
    </location>
</feature>
<feature type="region of interest" description="Disordered" evidence="2">
    <location>
        <begin position="497"/>
        <end position="527"/>
    </location>
</feature>
<keyword evidence="1" id="KW-0175">Coiled coil</keyword>
<dbReference type="Pfam" id="PF02810">
    <property type="entry name" value="SEC-C"/>
    <property type="match status" value="1"/>
</dbReference>
<dbReference type="EMBL" id="SACS01000007">
    <property type="protein sequence ID" value="RVU39953.1"/>
    <property type="molecule type" value="Genomic_DNA"/>
</dbReference>
<comment type="caution">
    <text evidence="4">The sequence shown here is derived from an EMBL/GenBank/DDBJ whole genome shotgun (WGS) entry which is preliminary data.</text>
</comment>
<dbReference type="Pfam" id="PF03695">
    <property type="entry name" value="UPF0149"/>
    <property type="match status" value="1"/>
</dbReference>
<feature type="compositionally biased region" description="Basic and acidic residues" evidence="2">
    <location>
        <begin position="509"/>
        <end position="518"/>
    </location>
</feature>
<evidence type="ECO:0000313" key="4">
    <source>
        <dbReference type="EMBL" id="RVU39953.1"/>
    </source>
</evidence>
<accession>A0A437QZS2</accession>
<dbReference type="AlphaFoldDB" id="A0A437QZS2"/>
<protein>
    <submittedName>
        <fullName evidence="4">YecA family protein</fullName>
    </submittedName>
</protein>
<dbReference type="SUPFAM" id="SSF101327">
    <property type="entry name" value="YgfB-like"/>
    <property type="match status" value="1"/>
</dbReference>
<dbReference type="InterPro" id="IPR036255">
    <property type="entry name" value="YgfB-like_sf"/>
</dbReference>
<evidence type="ECO:0000313" key="5">
    <source>
        <dbReference type="Proteomes" id="UP000283077"/>
    </source>
</evidence>
<dbReference type="PANTHER" id="PTHR33747:SF1">
    <property type="entry name" value="ADENYLATE CYCLASE-ASSOCIATED CAP C-TERMINAL DOMAIN-CONTAINING PROTEIN"/>
    <property type="match status" value="1"/>
</dbReference>
<dbReference type="PANTHER" id="PTHR33747">
    <property type="entry name" value="UPF0225 PROTEIN SCO1677"/>
    <property type="match status" value="1"/>
</dbReference>